<protein>
    <submittedName>
        <fullName evidence="1">DUF2098 domain-containing protein</fullName>
    </submittedName>
</protein>
<dbReference type="Proteomes" id="UP001218895">
    <property type="component" value="Chromosome"/>
</dbReference>
<dbReference type="EMBL" id="CP091092">
    <property type="protein sequence ID" value="WFN36566.1"/>
    <property type="molecule type" value="Genomic_DNA"/>
</dbReference>
<proteinExistence type="predicted"/>
<accession>A0AAF0JML8</accession>
<gene>
    <name evidence="1" type="ORF">L1994_10555</name>
</gene>
<dbReference type="InterPro" id="IPR019209">
    <property type="entry name" value="DUF2098"/>
</dbReference>
<organism evidence="1 2">
    <name type="scientific">Methanomicrobium antiquum</name>
    <dbReference type="NCBI Taxonomy" id="487686"/>
    <lineage>
        <taxon>Archaea</taxon>
        <taxon>Methanobacteriati</taxon>
        <taxon>Methanobacteriota</taxon>
        <taxon>Stenosarchaea group</taxon>
        <taxon>Methanomicrobia</taxon>
        <taxon>Methanomicrobiales</taxon>
        <taxon>Methanomicrobiaceae</taxon>
        <taxon>Methanomicrobium</taxon>
    </lineage>
</organism>
<dbReference type="GeneID" id="79950843"/>
<dbReference type="AlphaFoldDB" id="A0AAF0JML8"/>
<dbReference type="Pfam" id="PF09871">
    <property type="entry name" value="DUF2098"/>
    <property type="match status" value="1"/>
</dbReference>
<dbReference type="RefSeq" id="WP_278099401.1">
    <property type="nucleotide sequence ID" value="NZ_CP091092.1"/>
</dbReference>
<name>A0AAF0JML8_9EURY</name>
<keyword evidence="2" id="KW-1185">Reference proteome</keyword>
<dbReference type="KEGG" id="manq:L1994_10555"/>
<evidence type="ECO:0000313" key="2">
    <source>
        <dbReference type="Proteomes" id="UP001218895"/>
    </source>
</evidence>
<reference evidence="1" key="1">
    <citation type="submission" date="2022-01" db="EMBL/GenBank/DDBJ databases">
        <title>Complete genome of Methanomicrobium antiquum DSM 21220.</title>
        <authorList>
            <person name="Chen S.-C."/>
            <person name="You Y.-T."/>
            <person name="Zhou Y.-Z."/>
            <person name="Lai M.-C."/>
        </authorList>
    </citation>
    <scope>NUCLEOTIDE SEQUENCE</scope>
    <source>
        <strain evidence="1">DSM 21220</strain>
    </source>
</reference>
<sequence length="94" mass="10448">MQDDELSIGAVVRYPRTGTTGKIVEISNSEGYTFAKLDSTELFYRADMLIPARSLKEKKERTEISDIERLNRAEDLSSKDLEDAFDDVTGVGAG</sequence>
<evidence type="ECO:0000313" key="1">
    <source>
        <dbReference type="EMBL" id="WFN36566.1"/>
    </source>
</evidence>